<organism evidence="1 2">
    <name type="scientific">Cronobacter phage vB_CsaP_009</name>
    <dbReference type="NCBI Taxonomy" id="2699738"/>
    <lineage>
        <taxon>Viruses</taxon>
        <taxon>Duplodnaviria</taxon>
        <taxon>Heunggongvirae</taxon>
        <taxon>Uroviricota</taxon>
        <taxon>Caudoviricetes</taxon>
        <taxon>Grimontviridae</taxon>
        <taxon>Privateervirus</taxon>
        <taxon>Privateervirus pv009</taxon>
    </lineage>
</organism>
<dbReference type="EMBL" id="LC519601">
    <property type="protein sequence ID" value="BBU72744.1"/>
    <property type="molecule type" value="Genomic_DNA"/>
</dbReference>
<dbReference type="Proteomes" id="UP000479051">
    <property type="component" value="Segment"/>
</dbReference>
<dbReference type="KEGG" id="vg:55603532"/>
<accession>A0A679FC48</accession>
<proteinExistence type="predicted"/>
<evidence type="ECO:0000313" key="2">
    <source>
        <dbReference type="Proteomes" id="UP000479051"/>
    </source>
</evidence>
<name>A0A679FC48_9CAUD</name>
<keyword evidence="2" id="KW-1185">Reference proteome</keyword>
<dbReference type="RefSeq" id="YP_009833477.1">
    <property type="nucleotide sequence ID" value="NC_048664.1"/>
</dbReference>
<evidence type="ECO:0000313" key="1">
    <source>
        <dbReference type="EMBL" id="BBU72744.1"/>
    </source>
</evidence>
<protein>
    <submittedName>
        <fullName evidence="1">Uncharacterized protein</fullName>
    </submittedName>
</protein>
<reference evidence="1 2" key="1">
    <citation type="submission" date="2020-01" db="EMBL/GenBank/DDBJ databases">
        <title>Isolation, characterization and genomic analysis of a lytic bacteriophage vB_CsaP_009 infecting Cronobacter.</title>
        <authorList>
            <person name="Soleimani-Delfan A."/>
            <person name="Shahin K."/>
            <person name="Barazandeh M."/>
            <person name="Komijani M."/>
        </authorList>
    </citation>
    <scope>NUCLEOTIDE SEQUENCE [LARGE SCALE GENOMIC DNA]</scope>
</reference>
<sequence>MKKVKSGYECQCKICKKIFLIKDPLTEGFNFCKDCGEALMRKYKPEIEKEFENLPF</sequence>
<dbReference type="GeneID" id="55603532"/>